<gene>
    <name evidence="3" type="ORF">TOPH_00368</name>
</gene>
<dbReference type="Gene3D" id="1.10.357.40">
    <property type="entry name" value="YbiA-like"/>
    <property type="match status" value="1"/>
</dbReference>
<feature type="compositionally biased region" description="Low complexity" evidence="1">
    <location>
        <begin position="10"/>
        <end position="20"/>
    </location>
</feature>
<name>A0A0L0NMI4_TOLOC</name>
<reference evidence="3 4" key="1">
    <citation type="journal article" date="2015" name="BMC Genomics">
        <title>The genome of the truffle-parasite Tolypocladium ophioglossoides and the evolution of antifungal peptaibiotics.</title>
        <authorList>
            <person name="Quandt C.A."/>
            <person name="Bushley K.E."/>
            <person name="Spatafora J.W."/>
        </authorList>
    </citation>
    <scope>NUCLEOTIDE SEQUENCE [LARGE SCALE GENOMIC DNA]</scope>
    <source>
        <strain evidence="3 4">CBS 100239</strain>
    </source>
</reference>
<dbReference type="InterPro" id="IPR037238">
    <property type="entry name" value="YbiA-like_sf"/>
</dbReference>
<dbReference type="InterPro" id="IPR012816">
    <property type="entry name" value="NADAR"/>
</dbReference>
<dbReference type="Proteomes" id="UP000036947">
    <property type="component" value="Unassembled WGS sequence"/>
</dbReference>
<evidence type="ECO:0000259" key="2">
    <source>
        <dbReference type="Pfam" id="PF08719"/>
    </source>
</evidence>
<evidence type="ECO:0000313" key="4">
    <source>
        <dbReference type="Proteomes" id="UP000036947"/>
    </source>
</evidence>
<dbReference type="OrthoDB" id="206452at2759"/>
<dbReference type="EMBL" id="LFRF01000001">
    <property type="protein sequence ID" value="KND95253.1"/>
    <property type="molecule type" value="Genomic_DNA"/>
</dbReference>
<feature type="region of interest" description="Disordered" evidence="1">
    <location>
        <begin position="108"/>
        <end position="134"/>
    </location>
</feature>
<dbReference type="AlphaFoldDB" id="A0A0L0NMI4"/>
<protein>
    <recommendedName>
        <fullName evidence="2">NADAR domain-containing protein</fullName>
    </recommendedName>
</protein>
<dbReference type="SUPFAM" id="SSF143990">
    <property type="entry name" value="YbiA-like"/>
    <property type="match status" value="1"/>
</dbReference>
<keyword evidence="4" id="KW-1185">Reference proteome</keyword>
<comment type="caution">
    <text evidence="3">The sequence shown here is derived from an EMBL/GenBank/DDBJ whole genome shotgun (WGS) entry which is preliminary data.</text>
</comment>
<dbReference type="STRING" id="1163406.A0A0L0NMI4"/>
<dbReference type="Pfam" id="PF08719">
    <property type="entry name" value="NADAR"/>
    <property type="match status" value="1"/>
</dbReference>
<dbReference type="CDD" id="cd15457">
    <property type="entry name" value="NADAR"/>
    <property type="match status" value="1"/>
</dbReference>
<organism evidence="3 4">
    <name type="scientific">Tolypocladium ophioglossoides (strain CBS 100239)</name>
    <name type="common">Snaketongue truffleclub</name>
    <name type="synonym">Elaphocordyceps ophioglossoides</name>
    <dbReference type="NCBI Taxonomy" id="1163406"/>
    <lineage>
        <taxon>Eukaryota</taxon>
        <taxon>Fungi</taxon>
        <taxon>Dikarya</taxon>
        <taxon>Ascomycota</taxon>
        <taxon>Pezizomycotina</taxon>
        <taxon>Sordariomycetes</taxon>
        <taxon>Hypocreomycetidae</taxon>
        <taxon>Hypocreales</taxon>
        <taxon>Ophiocordycipitaceae</taxon>
        <taxon>Tolypocladium</taxon>
    </lineage>
</organism>
<evidence type="ECO:0000256" key="1">
    <source>
        <dbReference type="SAM" id="MobiDB-lite"/>
    </source>
</evidence>
<evidence type="ECO:0000313" key="3">
    <source>
        <dbReference type="EMBL" id="KND95253.1"/>
    </source>
</evidence>
<accession>A0A0L0NMI4</accession>
<feature type="region of interest" description="Disordered" evidence="1">
    <location>
        <begin position="1"/>
        <end position="30"/>
    </location>
</feature>
<feature type="domain" description="NADAR" evidence="2">
    <location>
        <begin position="32"/>
        <end position="123"/>
    </location>
</feature>
<proteinExistence type="predicted"/>
<sequence>MSSNTKKKATASGPGSSSASRDQESDDSTPLFFYMPKEKYGEFCQWHPSLFAVSKEEISRLVGRVVDDSDTDGAASITVNCAEQFMMYCKAARFGDMETQIRILATTSPKEQKRLASRPPASTTRAGTRSRAPWSRRATWLSLGRTHTCGAN</sequence>